<gene>
    <name evidence="1" type="ORF">BC938DRAFT_477520</name>
</gene>
<proteinExistence type="predicted"/>
<comment type="caution">
    <text evidence="1">The sequence shown here is derived from an EMBL/GenBank/DDBJ whole genome shotgun (WGS) entry which is preliminary data.</text>
</comment>
<organism evidence="1 2">
    <name type="scientific">Jimgerdemannia flammicorona</name>
    <dbReference type="NCBI Taxonomy" id="994334"/>
    <lineage>
        <taxon>Eukaryota</taxon>
        <taxon>Fungi</taxon>
        <taxon>Fungi incertae sedis</taxon>
        <taxon>Mucoromycota</taxon>
        <taxon>Mucoromycotina</taxon>
        <taxon>Endogonomycetes</taxon>
        <taxon>Endogonales</taxon>
        <taxon>Endogonaceae</taxon>
        <taxon>Jimgerdemannia</taxon>
    </lineage>
</organism>
<accession>A0A433P9B5</accession>
<reference evidence="1 2" key="1">
    <citation type="journal article" date="2018" name="New Phytol.">
        <title>Phylogenomics of Endogonaceae and evolution of mycorrhizas within Mucoromycota.</title>
        <authorList>
            <person name="Chang Y."/>
            <person name="Desiro A."/>
            <person name="Na H."/>
            <person name="Sandor L."/>
            <person name="Lipzen A."/>
            <person name="Clum A."/>
            <person name="Barry K."/>
            <person name="Grigoriev I.V."/>
            <person name="Martin F.M."/>
            <person name="Stajich J.E."/>
            <person name="Smith M.E."/>
            <person name="Bonito G."/>
            <person name="Spatafora J.W."/>
        </authorList>
    </citation>
    <scope>NUCLEOTIDE SEQUENCE [LARGE SCALE GENOMIC DNA]</scope>
    <source>
        <strain evidence="1 2">AD002</strain>
    </source>
</reference>
<keyword evidence="2" id="KW-1185">Reference proteome</keyword>
<evidence type="ECO:0000313" key="1">
    <source>
        <dbReference type="EMBL" id="RUS14136.1"/>
    </source>
</evidence>
<evidence type="ECO:0000313" key="2">
    <source>
        <dbReference type="Proteomes" id="UP000274822"/>
    </source>
</evidence>
<dbReference type="Proteomes" id="UP000274822">
    <property type="component" value="Unassembled WGS sequence"/>
</dbReference>
<sequence>MKTIRNSRKNAKFSC</sequence>
<dbReference type="EMBL" id="RBNJ01028007">
    <property type="protein sequence ID" value="RUS14136.1"/>
    <property type="molecule type" value="Genomic_DNA"/>
</dbReference>
<name>A0A433P9B5_9FUNG</name>
<protein>
    <submittedName>
        <fullName evidence="1">Uncharacterized protein</fullName>
    </submittedName>
</protein>